<protein>
    <submittedName>
        <fullName evidence="2">Uncharacterized protein</fullName>
    </submittedName>
</protein>
<dbReference type="EMBL" id="BGZK01003785">
    <property type="protein sequence ID" value="GBP04535.1"/>
    <property type="molecule type" value="Genomic_DNA"/>
</dbReference>
<proteinExistence type="predicted"/>
<dbReference type="STRING" id="151549.A0A4C1SRB9"/>
<feature type="region of interest" description="Disordered" evidence="1">
    <location>
        <begin position="168"/>
        <end position="194"/>
    </location>
</feature>
<feature type="compositionally biased region" description="Low complexity" evidence="1">
    <location>
        <begin position="35"/>
        <end position="61"/>
    </location>
</feature>
<feature type="compositionally biased region" description="Low complexity" evidence="1">
    <location>
        <begin position="174"/>
        <end position="194"/>
    </location>
</feature>
<accession>A0A4C1SRB9</accession>
<feature type="compositionally biased region" description="Basic and acidic residues" evidence="1">
    <location>
        <begin position="1"/>
        <end position="23"/>
    </location>
</feature>
<reference evidence="2 3" key="1">
    <citation type="journal article" date="2019" name="Commun. Biol.">
        <title>The bagworm genome reveals a unique fibroin gene that provides high tensile strength.</title>
        <authorList>
            <person name="Kono N."/>
            <person name="Nakamura H."/>
            <person name="Ohtoshi R."/>
            <person name="Tomita M."/>
            <person name="Numata K."/>
            <person name="Arakawa K."/>
        </authorList>
    </citation>
    <scope>NUCLEOTIDE SEQUENCE [LARGE SCALE GENOMIC DNA]</scope>
</reference>
<dbReference type="AlphaFoldDB" id="A0A4C1SRB9"/>
<organism evidence="2 3">
    <name type="scientific">Eumeta variegata</name>
    <name type="common">Bagworm moth</name>
    <name type="synonym">Eumeta japonica</name>
    <dbReference type="NCBI Taxonomy" id="151549"/>
    <lineage>
        <taxon>Eukaryota</taxon>
        <taxon>Metazoa</taxon>
        <taxon>Ecdysozoa</taxon>
        <taxon>Arthropoda</taxon>
        <taxon>Hexapoda</taxon>
        <taxon>Insecta</taxon>
        <taxon>Pterygota</taxon>
        <taxon>Neoptera</taxon>
        <taxon>Endopterygota</taxon>
        <taxon>Lepidoptera</taxon>
        <taxon>Glossata</taxon>
        <taxon>Ditrysia</taxon>
        <taxon>Tineoidea</taxon>
        <taxon>Psychidae</taxon>
        <taxon>Oiketicinae</taxon>
        <taxon>Eumeta</taxon>
    </lineage>
</organism>
<feature type="region of interest" description="Disordered" evidence="1">
    <location>
        <begin position="1"/>
        <end position="61"/>
    </location>
</feature>
<evidence type="ECO:0000313" key="3">
    <source>
        <dbReference type="Proteomes" id="UP000299102"/>
    </source>
</evidence>
<name>A0A4C1SRB9_EUMVA</name>
<gene>
    <name evidence="2" type="ORF">EVAR_73361_1</name>
</gene>
<comment type="caution">
    <text evidence="2">The sequence shown here is derived from an EMBL/GenBank/DDBJ whole genome shotgun (WGS) entry which is preliminary data.</text>
</comment>
<evidence type="ECO:0000313" key="2">
    <source>
        <dbReference type="EMBL" id="GBP04535.1"/>
    </source>
</evidence>
<dbReference type="Proteomes" id="UP000299102">
    <property type="component" value="Unassembled WGS sequence"/>
</dbReference>
<dbReference type="OrthoDB" id="303107at2759"/>
<sequence length="277" mass="29773">MTGIEKIKQPPKAEEKEKDKEKPQAPPPPKKALQKKAAANQNSNKNSNKNNLSFQKSSSANSANLEALDVETEQTLKDINRWLEHTPRFSEFSSASNSPSRYMMDDFDPAITSKLDGPSNTKDDLMPVKLQEAFDELVADNNSSSDSNLPKKDIISELLPVAAAARLNTSPPHSTTSGNSVGSTSVNASSNSSTINAPSIASLSSVAVANTPLLIPPPTTIAPSLTTVTMQNQRTINYATPVTSTSTASHKKTNGQGRQKKVFEGKAAGCFEYQKKR</sequence>
<keyword evidence="3" id="KW-1185">Reference proteome</keyword>
<evidence type="ECO:0000256" key="1">
    <source>
        <dbReference type="SAM" id="MobiDB-lite"/>
    </source>
</evidence>